<dbReference type="SMART" id="SM00028">
    <property type="entry name" value="TPR"/>
    <property type="match status" value="1"/>
</dbReference>
<dbReference type="PANTHER" id="PTHR44998:SF1">
    <property type="entry name" value="UDP-N-ACETYLGLUCOSAMINE--PEPTIDE N-ACETYLGLUCOSAMINYLTRANSFERASE 110 KDA SUBUNIT"/>
    <property type="match status" value="1"/>
</dbReference>
<accession>A0A9P5KRG3</accession>
<dbReference type="InterPro" id="IPR019734">
    <property type="entry name" value="TPR_rpt"/>
</dbReference>
<dbReference type="PROSITE" id="PS50005">
    <property type="entry name" value="TPR"/>
    <property type="match status" value="1"/>
</dbReference>
<name>A0A9P5KRG3_GEOCN</name>
<gene>
    <name evidence="2" type="ORF">DV451_003490</name>
</gene>
<dbReference type="AlphaFoldDB" id="A0A9P5KRG3"/>
<reference evidence="2" key="2">
    <citation type="submission" date="2020-01" db="EMBL/GenBank/DDBJ databases">
        <authorList>
            <person name="Perkins V."/>
            <person name="Lessard M.-H."/>
            <person name="Dugat-Bony E."/>
            <person name="Frenette M."/>
            <person name="Labrie S."/>
        </authorList>
    </citation>
    <scope>NUCLEOTIDE SEQUENCE</scope>
    <source>
        <strain evidence="2">LMA-70</strain>
    </source>
</reference>
<sequence>MYQKAVDCQPQFNIALTNLASALRDQGQVDQAISYYRRAVNCSPNFVEAVSGLANSQASVCDWTGRGGYGWEKVSVDANGMLVEGQIEGWISKIAGIVDKQISDARLWGIGVIENAADGDTMEDVQAMVAELIPRSEEEYADRVVHYATTEVGRARLERIRRRIYDNRERDGGFFDTRAWVRCVETGFRQAWADWLRGETRDIYIE</sequence>
<dbReference type="EMBL" id="QQZK01000077">
    <property type="protein sequence ID" value="KAF5098211.1"/>
    <property type="molecule type" value="Genomic_DNA"/>
</dbReference>
<evidence type="ECO:0000313" key="2">
    <source>
        <dbReference type="EMBL" id="KAF5098211.1"/>
    </source>
</evidence>
<organism evidence="2 3">
    <name type="scientific">Geotrichum candidum</name>
    <name type="common">Oospora lactis</name>
    <name type="synonym">Dipodascus geotrichum</name>
    <dbReference type="NCBI Taxonomy" id="1173061"/>
    <lineage>
        <taxon>Eukaryota</taxon>
        <taxon>Fungi</taxon>
        <taxon>Dikarya</taxon>
        <taxon>Ascomycota</taxon>
        <taxon>Saccharomycotina</taxon>
        <taxon>Dipodascomycetes</taxon>
        <taxon>Dipodascales</taxon>
        <taxon>Dipodascaceae</taxon>
        <taxon>Geotrichum</taxon>
    </lineage>
</organism>
<dbReference type="Proteomes" id="UP000750522">
    <property type="component" value="Unassembled WGS sequence"/>
</dbReference>
<feature type="repeat" description="TPR" evidence="1">
    <location>
        <begin position="13"/>
        <end position="46"/>
    </location>
</feature>
<keyword evidence="1" id="KW-0802">TPR repeat</keyword>
<dbReference type="GO" id="GO:0016757">
    <property type="term" value="F:glycosyltransferase activity"/>
    <property type="evidence" value="ECO:0007669"/>
    <property type="project" value="TreeGrafter"/>
</dbReference>
<dbReference type="Gene3D" id="1.25.40.10">
    <property type="entry name" value="Tetratricopeptide repeat domain"/>
    <property type="match status" value="1"/>
</dbReference>
<protein>
    <recommendedName>
        <fullName evidence="4">Tetratricopeptide repeat protein</fullName>
    </recommendedName>
</protein>
<dbReference type="PANTHER" id="PTHR44998">
    <property type="match status" value="1"/>
</dbReference>
<proteinExistence type="predicted"/>
<comment type="caution">
    <text evidence="2">The sequence shown here is derived from an EMBL/GenBank/DDBJ whole genome shotgun (WGS) entry which is preliminary data.</text>
</comment>
<dbReference type="InterPro" id="IPR011990">
    <property type="entry name" value="TPR-like_helical_dom_sf"/>
</dbReference>
<evidence type="ECO:0000256" key="1">
    <source>
        <dbReference type="PROSITE-ProRule" id="PRU00339"/>
    </source>
</evidence>
<reference evidence="2" key="1">
    <citation type="journal article" date="2020" name="Front. Microbiol.">
        <title>Phenotypic and Genetic Characterization of the Cheese Ripening Yeast Geotrichum candidum.</title>
        <authorList>
            <person name="Perkins V."/>
            <person name="Vignola S."/>
            <person name="Lessard M.H."/>
            <person name="Plante P.L."/>
            <person name="Corbeil J."/>
            <person name="Dugat-Bony E."/>
            <person name="Frenette M."/>
            <person name="Labrie S."/>
        </authorList>
    </citation>
    <scope>NUCLEOTIDE SEQUENCE</scope>
    <source>
        <strain evidence="2">LMA-70</strain>
    </source>
</reference>
<evidence type="ECO:0008006" key="4">
    <source>
        <dbReference type="Google" id="ProtNLM"/>
    </source>
</evidence>
<dbReference type="GO" id="GO:0006493">
    <property type="term" value="P:protein O-linked glycosylation"/>
    <property type="evidence" value="ECO:0007669"/>
    <property type="project" value="TreeGrafter"/>
</dbReference>
<evidence type="ECO:0000313" key="3">
    <source>
        <dbReference type="Proteomes" id="UP000750522"/>
    </source>
</evidence>
<dbReference type="SUPFAM" id="SSF48452">
    <property type="entry name" value="TPR-like"/>
    <property type="match status" value="1"/>
</dbReference>